<evidence type="ECO:0008006" key="5">
    <source>
        <dbReference type="Google" id="ProtNLM"/>
    </source>
</evidence>
<feature type="transmembrane region" description="Helical" evidence="2">
    <location>
        <begin position="304"/>
        <end position="327"/>
    </location>
</feature>
<keyword evidence="2" id="KW-1133">Transmembrane helix</keyword>
<keyword evidence="2" id="KW-0812">Transmembrane</keyword>
<organism evidence="3 4">
    <name type="scientific">Panaeolus cyanescens</name>
    <dbReference type="NCBI Taxonomy" id="181874"/>
    <lineage>
        <taxon>Eukaryota</taxon>
        <taxon>Fungi</taxon>
        <taxon>Dikarya</taxon>
        <taxon>Basidiomycota</taxon>
        <taxon>Agaricomycotina</taxon>
        <taxon>Agaricomycetes</taxon>
        <taxon>Agaricomycetidae</taxon>
        <taxon>Agaricales</taxon>
        <taxon>Agaricineae</taxon>
        <taxon>Galeropsidaceae</taxon>
        <taxon>Panaeolus</taxon>
    </lineage>
</organism>
<dbReference type="STRING" id="181874.A0A409Y716"/>
<protein>
    <recommendedName>
        <fullName evidence="5">Transmembrane protein</fullName>
    </recommendedName>
</protein>
<evidence type="ECO:0000256" key="1">
    <source>
        <dbReference type="SAM" id="MobiDB-lite"/>
    </source>
</evidence>
<feature type="compositionally biased region" description="Low complexity" evidence="1">
    <location>
        <begin position="411"/>
        <end position="430"/>
    </location>
</feature>
<dbReference type="EMBL" id="NHTK01001376">
    <property type="protein sequence ID" value="PPQ98794.1"/>
    <property type="molecule type" value="Genomic_DNA"/>
</dbReference>
<keyword evidence="4" id="KW-1185">Reference proteome</keyword>
<proteinExistence type="predicted"/>
<dbReference type="OrthoDB" id="3258237at2759"/>
<evidence type="ECO:0000256" key="2">
    <source>
        <dbReference type="SAM" id="Phobius"/>
    </source>
</evidence>
<accession>A0A409Y716</accession>
<dbReference type="AlphaFoldDB" id="A0A409Y716"/>
<gene>
    <name evidence="3" type="ORF">CVT24_003352</name>
</gene>
<feature type="region of interest" description="Disordered" evidence="1">
    <location>
        <begin position="404"/>
        <end position="464"/>
    </location>
</feature>
<comment type="caution">
    <text evidence="3">The sequence shown here is derived from an EMBL/GenBank/DDBJ whole genome shotgun (WGS) entry which is preliminary data.</text>
</comment>
<reference evidence="3 4" key="1">
    <citation type="journal article" date="2018" name="Evol. Lett.">
        <title>Horizontal gene cluster transfer increased hallucinogenic mushroom diversity.</title>
        <authorList>
            <person name="Reynolds H.T."/>
            <person name="Vijayakumar V."/>
            <person name="Gluck-Thaler E."/>
            <person name="Korotkin H.B."/>
            <person name="Matheny P.B."/>
            <person name="Slot J.C."/>
        </authorList>
    </citation>
    <scope>NUCLEOTIDE SEQUENCE [LARGE SCALE GENOMIC DNA]</scope>
    <source>
        <strain evidence="3 4">2629</strain>
    </source>
</reference>
<evidence type="ECO:0000313" key="4">
    <source>
        <dbReference type="Proteomes" id="UP000284842"/>
    </source>
</evidence>
<dbReference type="InParanoid" id="A0A409Y716"/>
<keyword evidence="2" id="KW-0472">Membrane</keyword>
<name>A0A409Y716_9AGAR</name>
<dbReference type="Proteomes" id="UP000284842">
    <property type="component" value="Unassembled WGS sequence"/>
</dbReference>
<sequence>MISYAPAGSWNDTPSDDTLAVSYSGSSYHTASAQGATATFTFNGSGFTIFGGRRPNYGTYSISVDGQVVHTGSSQSPDPSFQQTLASVNGLSDGLHTVVLTNTGSGSIDIDWIEFESRVGAAGATMLQKTFDDNDATIKYLPSSSSWQTNTGNSFMGGTLHFSNDVAASASLSFSGDAIAVYGTTAPDHANIRVNIDGISQVMAGGAQGKVDSLHTKILLFYINELGGGQHTLTLSGDAQANTGPFIDIDSISVFEAVNPIGSSSTVSGQAAGTGSVLGAGDSVPTNTLSQASSQSTKIPTRTIVGGVVGGILGLIVILGIVGMMVIRKRRGKAKRIEKSMISVSPVLPMQWEPKTLEAGLATPLSVSDGESAAFPLPPPKSQKVRASLRHSIAPSYYSDPAYQGHSRDGSVMSSSSQSVVPLLSSPRLPTHQQQRMLPRKPPPILLDKVPTRPSNRPPSMDFL</sequence>
<dbReference type="Gene3D" id="2.60.120.260">
    <property type="entry name" value="Galactose-binding domain-like"/>
    <property type="match status" value="2"/>
</dbReference>
<evidence type="ECO:0000313" key="3">
    <source>
        <dbReference type="EMBL" id="PPQ98794.1"/>
    </source>
</evidence>